<dbReference type="Proteomes" id="UP000274391">
    <property type="component" value="Unassembled WGS sequence"/>
</dbReference>
<dbReference type="OrthoDB" id="9764271at2"/>
<evidence type="ECO:0000256" key="1">
    <source>
        <dbReference type="SAM" id="SignalP"/>
    </source>
</evidence>
<comment type="caution">
    <text evidence="2">The sequence shown here is derived from an EMBL/GenBank/DDBJ whole genome shotgun (WGS) entry which is preliminary data.</text>
</comment>
<name>A0A3P3VVF1_9MICO</name>
<gene>
    <name evidence="2" type="ORF">EG850_07050</name>
</gene>
<dbReference type="RefSeq" id="WP_124971944.1">
    <property type="nucleotide sequence ID" value="NZ_RQVS01000007.1"/>
</dbReference>
<keyword evidence="1" id="KW-0732">Signal</keyword>
<dbReference type="AlphaFoldDB" id="A0A3P3VVF1"/>
<dbReference type="EMBL" id="RQVS01000007">
    <property type="protein sequence ID" value="RRJ86771.1"/>
    <property type="molecule type" value="Genomic_DNA"/>
</dbReference>
<feature type="signal peptide" evidence="1">
    <location>
        <begin position="1"/>
        <end position="24"/>
    </location>
</feature>
<keyword evidence="3" id="KW-1185">Reference proteome</keyword>
<reference evidence="2 3" key="1">
    <citation type="submission" date="2018-11" db="EMBL/GenBank/DDBJ databases">
        <title>YIM 102482-1 draft genome.</title>
        <authorList>
            <person name="Li G."/>
            <person name="Jiang Y."/>
        </authorList>
    </citation>
    <scope>NUCLEOTIDE SEQUENCE [LARGE SCALE GENOMIC DNA]</scope>
    <source>
        <strain evidence="2 3">YIM 102482-1</strain>
    </source>
</reference>
<evidence type="ECO:0008006" key="4">
    <source>
        <dbReference type="Google" id="ProtNLM"/>
    </source>
</evidence>
<sequence length="700" mass="74105">MTRVKRVLAWLGIAALLATFLVVAQSADDRAPEASAADASQFNPGMIIADALFYDSMSMSAAEVQAFLNDKGRYCTSNCLKDFRQTTISQPATSRCNAYTGRAGETAAQIIVNVAVACGISPKALLVLLEKETSLVSMNGPGDWRYERAMGYYCPDDPSRPGWCHPDYGGFFNQVYNASAQLKRYAQNPNDYGYRAGRTNYIQYNPNASCGGQNVYIENQATASLYIYTPYVPNRAALNNLYGTGDGCSAYGNRNFWRMYTDWFGSTTSGGTVSTKSNPYGGLDVVAGGVNEIELSGWAVDPDNVKQSLYVWVTIDGKGQHIYANKPRPDVAAALPGFSGNLGYSERLPATSGNHEVCVTYSNIGAGQHTSKGCKTVSVTGVSPADPIGSFDVASAIPGGVNVSGWAFEPDNLSTPVYVWVTANGKGQFLRANKSRPDVTASYPEAGSNTGFEGTLSLPVGTHAVCVTLNNTGGGSRKPLGCKSVTVTTLTNTPPKGNLESVVGVAGAVKVDGWAFDVDSPSSNQVRIEVGGNSTIIRTGIARTDVARVINSQAGYSGFSTSIAAAQGSQRVCAWAVDVGGTQDLFLGCQTVTVLGSNPMGSIDKISLVSGGLLVTGWAADADRPTSPVTLRFTVDGNIYNYVANGPRSDVKRYYPALSNNTGYAVQLGLKPGWHAVCIDALNQGAGKDTRFGCFTIQTR</sequence>
<proteinExistence type="predicted"/>
<accession>A0A3P3VVF1</accession>
<organism evidence="2 3">
    <name type="scientific">Gulosibacter macacae</name>
    <dbReference type="NCBI Taxonomy" id="2488791"/>
    <lineage>
        <taxon>Bacteria</taxon>
        <taxon>Bacillati</taxon>
        <taxon>Actinomycetota</taxon>
        <taxon>Actinomycetes</taxon>
        <taxon>Micrococcales</taxon>
        <taxon>Microbacteriaceae</taxon>
        <taxon>Gulosibacter</taxon>
    </lineage>
</organism>
<feature type="chain" id="PRO_5038362079" description="Hemagglutinin" evidence="1">
    <location>
        <begin position="25"/>
        <end position="700"/>
    </location>
</feature>
<evidence type="ECO:0000313" key="3">
    <source>
        <dbReference type="Proteomes" id="UP000274391"/>
    </source>
</evidence>
<evidence type="ECO:0000313" key="2">
    <source>
        <dbReference type="EMBL" id="RRJ86771.1"/>
    </source>
</evidence>
<protein>
    <recommendedName>
        <fullName evidence="4">Hemagglutinin</fullName>
    </recommendedName>
</protein>